<keyword evidence="2" id="KW-1185">Reference proteome</keyword>
<sequence length="100" mass="11429">MTVIVEDHDDDWEKVKRHLKRVIRSTCISHHQGHHEPKDFSVAILWPVALTLSSPSQGSTVMIPQYPINSTLDLPRIFCGSASIVNRFRFVNRSISNLHL</sequence>
<name>A0ABU6T4K2_9FABA</name>
<protein>
    <submittedName>
        <fullName evidence="1">Uncharacterized protein</fullName>
    </submittedName>
</protein>
<evidence type="ECO:0000313" key="1">
    <source>
        <dbReference type="EMBL" id="MED6143444.1"/>
    </source>
</evidence>
<evidence type="ECO:0000313" key="2">
    <source>
        <dbReference type="Proteomes" id="UP001341840"/>
    </source>
</evidence>
<dbReference type="EMBL" id="JASCZI010090634">
    <property type="protein sequence ID" value="MED6143444.1"/>
    <property type="molecule type" value="Genomic_DNA"/>
</dbReference>
<reference evidence="1 2" key="1">
    <citation type="journal article" date="2023" name="Plants (Basel)">
        <title>Bridging the Gap: Combining Genomics and Transcriptomics Approaches to Understand Stylosanthes scabra, an Orphan Legume from the Brazilian Caatinga.</title>
        <authorList>
            <person name="Ferreira-Neto J.R.C."/>
            <person name="da Silva M.D."/>
            <person name="Binneck E."/>
            <person name="de Melo N.F."/>
            <person name="da Silva R.H."/>
            <person name="de Melo A.L.T.M."/>
            <person name="Pandolfi V."/>
            <person name="Bustamante F.O."/>
            <person name="Brasileiro-Vidal A.C."/>
            <person name="Benko-Iseppon A.M."/>
        </authorList>
    </citation>
    <scope>NUCLEOTIDE SEQUENCE [LARGE SCALE GENOMIC DNA]</scope>
    <source>
        <tissue evidence="1">Leaves</tissue>
    </source>
</reference>
<proteinExistence type="predicted"/>
<accession>A0ABU6T4K2</accession>
<dbReference type="Proteomes" id="UP001341840">
    <property type="component" value="Unassembled WGS sequence"/>
</dbReference>
<organism evidence="1 2">
    <name type="scientific">Stylosanthes scabra</name>
    <dbReference type="NCBI Taxonomy" id="79078"/>
    <lineage>
        <taxon>Eukaryota</taxon>
        <taxon>Viridiplantae</taxon>
        <taxon>Streptophyta</taxon>
        <taxon>Embryophyta</taxon>
        <taxon>Tracheophyta</taxon>
        <taxon>Spermatophyta</taxon>
        <taxon>Magnoliopsida</taxon>
        <taxon>eudicotyledons</taxon>
        <taxon>Gunneridae</taxon>
        <taxon>Pentapetalae</taxon>
        <taxon>rosids</taxon>
        <taxon>fabids</taxon>
        <taxon>Fabales</taxon>
        <taxon>Fabaceae</taxon>
        <taxon>Papilionoideae</taxon>
        <taxon>50 kb inversion clade</taxon>
        <taxon>dalbergioids sensu lato</taxon>
        <taxon>Dalbergieae</taxon>
        <taxon>Pterocarpus clade</taxon>
        <taxon>Stylosanthes</taxon>
    </lineage>
</organism>
<gene>
    <name evidence="1" type="ORF">PIB30_006396</name>
</gene>
<comment type="caution">
    <text evidence="1">The sequence shown here is derived from an EMBL/GenBank/DDBJ whole genome shotgun (WGS) entry which is preliminary data.</text>
</comment>